<dbReference type="Proteomes" id="UP001359485">
    <property type="component" value="Unassembled WGS sequence"/>
</dbReference>
<dbReference type="InterPro" id="IPR020846">
    <property type="entry name" value="MFS_dom"/>
</dbReference>
<dbReference type="InterPro" id="IPR036259">
    <property type="entry name" value="MFS_trans_sf"/>
</dbReference>
<protein>
    <recommendedName>
        <fullName evidence="6">Major facilitator superfamily (MFS) profile domain-containing protein</fullName>
    </recommendedName>
</protein>
<sequence>MMDFDQALEELGEFGRFQIFNYVLFCLPVFFSAGNSLTYVFTAGVPNYRCLVPECEDEGATKFSEPWLEAAIPPASNATARYIPDQCLRYKPRNISRFQCVESDFETETMTCDSWVFEDDEWTIVGEWKITCLENQWMLSFVGTVHFVGILVGTMGFGYLADRYGRKIIFVFCILLMSTTGIAQAVAPDYIFFQVFVFLNALGTSGVYPLAFILGVELVGRKKREMSGVVLNYFYAVGEAFIGLVAALSKNWVVIQLAVSVPPILFVFYYWLIPESVRWLLANKENKKASTIIKKAAKVNHVKLSNELLRSMDNVRISVALTTTYQKDAEDNDSETDNETSTQIWEAIKQLLRSKGLFFRSILLGYIWIANALVYYGLSVNSTSLGGNKYLNFALVCLIEIPGYTLSWWAMNKLGRRWSLSLSLLLCASTCLGAAFIPEEINMLVVTFFLLGKLGITSSFGIAYVYTAELYPTTLRSIGVGACSTMARLGAVIAPFAPLLATYNFQALPLIVFSAVSLFASILSLFLPETLGTILPNTVEEAKKLRHGRASI</sequence>
<keyword evidence="4 5" id="KW-0472">Membrane</keyword>
<evidence type="ECO:0000313" key="8">
    <source>
        <dbReference type="Proteomes" id="UP001359485"/>
    </source>
</evidence>
<feature type="transmembrane region" description="Helical" evidence="5">
    <location>
        <begin position="390"/>
        <end position="411"/>
    </location>
</feature>
<proteinExistence type="predicted"/>
<evidence type="ECO:0000256" key="4">
    <source>
        <dbReference type="ARBA" id="ARBA00023136"/>
    </source>
</evidence>
<feature type="transmembrane region" description="Helical" evidence="5">
    <location>
        <begin position="443"/>
        <end position="466"/>
    </location>
</feature>
<keyword evidence="2 5" id="KW-0812">Transmembrane</keyword>
<reference evidence="7 8" key="1">
    <citation type="submission" date="2023-09" db="EMBL/GenBank/DDBJ databases">
        <title>Genomes of two closely related lineages of the louse Polyplax serrata with different host specificities.</title>
        <authorList>
            <person name="Martinu J."/>
            <person name="Tarabai H."/>
            <person name="Stefka J."/>
            <person name="Hypsa V."/>
        </authorList>
    </citation>
    <scope>NUCLEOTIDE SEQUENCE [LARGE SCALE GENOMIC DNA]</scope>
    <source>
        <strain evidence="7">98ZLc_SE</strain>
    </source>
</reference>
<gene>
    <name evidence="7" type="ORF">RUM44_012597</name>
</gene>
<dbReference type="PANTHER" id="PTHR24064">
    <property type="entry name" value="SOLUTE CARRIER FAMILY 22 MEMBER"/>
    <property type="match status" value="1"/>
</dbReference>
<feature type="domain" description="Major facilitator superfamily (MFS) profile" evidence="6">
    <location>
        <begin position="92"/>
        <end position="532"/>
    </location>
</feature>
<evidence type="ECO:0000259" key="6">
    <source>
        <dbReference type="PROSITE" id="PS50850"/>
    </source>
</evidence>
<feature type="transmembrane region" description="Helical" evidence="5">
    <location>
        <begin position="137"/>
        <end position="161"/>
    </location>
</feature>
<dbReference type="Pfam" id="PF00083">
    <property type="entry name" value="Sugar_tr"/>
    <property type="match status" value="1"/>
</dbReference>
<feature type="transmembrane region" description="Helical" evidence="5">
    <location>
        <begin position="20"/>
        <end position="41"/>
    </location>
</feature>
<dbReference type="CDD" id="cd17317">
    <property type="entry name" value="MFS_SLC22"/>
    <property type="match status" value="1"/>
</dbReference>
<dbReference type="Gene3D" id="1.20.1250.20">
    <property type="entry name" value="MFS general substrate transporter like domains"/>
    <property type="match status" value="1"/>
</dbReference>
<feature type="transmembrane region" description="Helical" evidence="5">
    <location>
        <begin position="357"/>
        <end position="378"/>
    </location>
</feature>
<accession>A0ABR1BFU0</accession>
<comment type="caution">
    <text evidence="7">The sequence shown here is derived from an EMBL/GenBank/DDBJ whole genome shotgun (WGS) entry which is preliminary data.</text>
</comment>
<evidence type="ECO:0000256" key="5">
    <source>
        <dbReference type="SAM" id="Phobius"/>
    </source>
</evidence>
<evidence type="ECO:0000256" key="2">
    <source>
        <dbReference type="ARBA" id="ARBA00022692"/>
    </source>
</evidence>
<evidence type="ECO:0000313" key="7">
    <source>
        <dbReference type="EMBL" id="KAK6640899.1"/>
    </source>
</evidence>
<dbReference type="InterPro" id="IPR005828">
    <property type="entry name" value="MFS_sugar_transport-like"/>
</dbReference>
<evidence type="ECO:0000256" key="1">
    <source>
        <dbReference type="ARBA" id="ARBA00004141"/>
    </source>
</evidence>
<feature type="transmembrane region" description="Helical" evidence="5">
    <location>
        <begin position="168"/>
        <end position="187"/>
    </location>
</feature>
<feature type="transmembrane region" description="Helical" evidence="5">
    <location>
        <begin position="253"/>
        <end position="272"/>
    </location>
</feature>
<organism evidence="7 8">
    <name type="scientific">Polyplax serrata</name>
    <name type="common">Common mouse louse</name>
    <dbReference type="NCBI Taxonomy" id="468196"/>
    <lineage>
        <taxon>Eukaryota</taxon>
        <taxon>Metazoa</taxon>
        <taxon>Ecdysozoa</taxon>
        <taxon>Arthropoda</taxon>
        <taxon>Hexapoda</taxon>
        <taxon>Insecta</taxon>
        <taxon>Pterygota</taxon>
        <taxon>Neoptera</taxon>
        <taxon>Paraneoptera</taxon>
        <taxon>Psocodea</taxon>
        <taxon>Troctomorpha</taxon>
        <taxon>Phthiraptera</taxon>
        <taxon>Anoplura</taxon>
        <taxon>Polyplacidae</taxon>
        <taxon>Polyplax</taxon>
    </lineage>
</organism>
<feature type="transmembrane region" description="Helical" evidence="5">
    <location>
        <begin position="228"/>
        <end position="247"/>
    </location>
</feature>
<feature type="transmembrane region" description="Helical" evidence="5">
    <location>
        <begin position="507"/>
        <end position="527"/>
    </location>
</feature>
<feature type="transmembrane region" description="Helical" evidence="5">
    <location>
        <begin position="418"/>
        <end position="437"/>
    </location>
</feature>
<feature type="transmembrane region" description="Helical" evidence="5">
    <location>
        <begin position="193"/>
        <end position="216"/>
    </location>
</feature>
<feature type="transmembrane region" description="Helical" evidence="5">
    <location>
        <begin position="478"/>
        <end position="501"/>
    </location>
</feature>
<keyword evidence="8" id="KW-1185">Reference proteome</keyword>
<keyword evidence="3 5" id="KW-1133">Transmembrane helix</keyword>
<dbReference type="PROSITE" id="PS50850">
    <property type="entry name" value="MFS"/>
    <property type="match status" value="1"/>
</dbReference>
<dbReference type="SUPFAM" id="SSF103473">
    <property type="entry name" value="MFS general substrate transporter"/>
    <property type="match status" value="1"/>
</dbReference>
<evidence type="ECO:0000256" key="3">
    <source>
        <dbReference type="ARBA" id="ARBA00022989"/>
    </source>
</evidence>
<comment type="subcellular location">
    <subcellularLocation>
        <location evidence="1">Membrane</location>
        <topology evidence="1">Multi-pass membrane protein</topology>
    </subcellularLocation>
</comment>
<name>A0ABR1BFU0_POLSC</name>
<dbReference type="EMBL" id="JAWJWF010000001">
    <property type="protein sequence ID" value="KAK6640899.1"/>
    <property type="molecule type" value="Genomic_DNA"/>
</dbReference>